<dbReference type="GO" id="GO:0006633">
    <property type="term" value="P:fatty acid biosynthetic process"/>
    <property type="evidence" value="ECO:0007669"/>
    <property type="project" value="UniProtKB-UniRule"/>
</dbReference>
<dbReference type="PANTHER" id="PTHR34069">
    <property type="entry name" value="3-OXOACYL-[ACYL-CARRIER-PROTEIN] SYNTHASE 3"/>
    <property type="match status" value="1"/>
</dbReference>
<dbReference type="NCBIfam" id="TIGR00747">
    <property type="entry name" value="fabH"/>
    <property type="match status" value="1"/>
</dbReference>
<dbReference type="EMBL" id="QVNQ01000010">
    <property type="protein sequence ID" value="RFS82221.1"/>
    <property type="molecule type" value="Genomic_DNA"/>
</dbReference>
<evidence type="ECO:0000259" key="11">
    <source>
        <dbReference type="Pfam" id="PF08545"/>
    </source>
</evidence>
<sequence length="343" mass="35339">MGTAIVTGVGGWLPPRAVGNDELAERLDSSDEWIRTRTGVRRRHFASPGMAVSDLAVEAGARALKSAGGGPADAVVLATTTPDRPCPATAPDVATRLGLWSAAAFDVAAVCSGFVYGLAAGAGLISAGIASRVLVIGADAFSAILDPDDRTTSVIFGDGAGAVVLRSGDPGEPGALGPFDLGSDGGGADLITVRAGGSRQRLSGAEPDPRDQYFTMAGKSVFWRAVQQMAQSSETALNRAGWRPEDLDHLVCHQANQRIIDHLADELGLPRERALSNIAEVGNTAAASIPLVLDQAHTAGTLRPGDRVLLTAFGGGLTWGSVTLQWPRLDGPTTDDTRTGGTE</sequence>
<reference evidence="12 13" key="1">
    <citation type="submission" date="2018-08" db="EMBL/GenBank/DDBJ databases">
        <title>Actinomadura spongicola sp. nov., isolated from marine sponge Leucetta chagosensis.</title>
        <authorList>
            <person name="Li L."/>
            <person name="Lin H.W."/>
        </authorList>
    </citation>
    <scope>NUCLEOTIDE SEQUENCE [LARGE SCALE GENOMIC DNA]</scope>
    <source>
        <strain evidence="12 13">LHW52907</strain>
    </source>
</reference>
<evidence type="ECO:0000256" key="8">
    <source>
        <dbReference type="ARBA" id="ARBA00023315"/>
    </source>
</evidence>
<keyword evidence="13" id="KW-1185">Reference proteome</keyword>
<dbReference type="InterPro" id="IPR013751">
    <property type="entry name" value="ACP_syn_III_N"/>
</dbReference>
<comment type="domain">
    <text evidence="9">The last Arg residue of the ACP-binding site is essential for the weak association between ACP/AcpP and FabH.</text>
</comment>
<comment type="subunit">
    <text evidence="9">Homodimer.</text>
</comment>
<dbReference type="InterPro" id="IPR016039">
    <property type="entry name" value="Thiolase-like"/>
</dbReference>
<keyword evidence="7 9" id="KW-0275">Fatty acid biosynthesis</keyword>
<evidence type="ECO:0000256" key="9">
    <source>
        <dbReference type="HAMAP-Rule" id="MF_01815"/>
    </source>
</evidence>
<dbReference type="InterPro" id="IPR004655">
    <property type="entry name" value="FabH"/>
</dbReference>
<comment type="catalytic activity">
    <reaction evidence="9">
        <text>malonyl-[ACP] + acetyl-CoA + H(+) = 3-oxobutanoyl-[ACP] + CO2 + CoA</text>
        <dbReference type="Rhea" id="RHEA:12080"/>
        <dbReference type="Rhea" id="RHEA-COMP:9623"/>
        <dbReference type="Rhea" id="RHEA-COMP:9625"/>
        <dbReference type="ChEBI" id="CHEBI:15378"/>
        <dbReference type="ChEBI" id="CHEBI:16526"/>
        <dbReference type="ChEBI" id="CHEBI:57287"/>
        <dbReference type="ChEBI" id="CHEBI:57288"/>
        <dbReference type="ChEBI" id="CHEBI:78449"/>
        <dbReference type="ChEBI" id="CHEBI:78450"/>
        <dbReference type="EC" id="2.3.1.180"/>
    </reaction>
</comment>
<accession>A0A372GA35</accession>
<feature type="active site" evidence="9">
    <location>
        <position position="253"/>
    </location>
</feature>
<dbReference type="InterPro" id="IPR013747">
    <property type="entry name" value="ACP_syn_III_C"/>
</dbReference>
<dbReference type="OrthoDB" id="9815506at2"/>
<comment type="caution">
    <text evidence="12">The sequence shown here is derived from an EMBL/GenBank/DDBJ whole genome shotgun (WGS) entry which is preliminary data.</text>
</comment>
<feature type="region of interest" description="ACP-binding" evidence="9">
    <location>
        <begin position="254"/>
        <end position="258"/>
    </location>
</feature>
<comment type="similarity">
    <text evidence="1 9">Belongs to the thiolase-like superfamily. FabH family.</text>
</comment>
<keyword evidence="9" id="KW-0511">Multifunctional enzyme</keyword>
<keyword evidence="2 9" id="KW-0963">Cytoplasm</keyword>
<feature type="active site" evidence="9">
    <location>
        <position position="111"/>
    </location>
</feature>
<comment type="function">
    <text evidence="9">Catalyzes the condensation reaction of fatty acid synthesis by the addition to an acyl acceptor of two carbons from malonyl-ACP. Catalyzes the first condensation reaction which initiates fatty acid synthesis and may therefore play a role in governing the total rate of fatty acid production. Possesses both acetoacetyl-ACP synthase and acetyl transacylase activities. Its substrate specificity determines the biosynthesis of branched-chain and/or straight-chain of fatty acids.</text>
</comment>
<keyword evidence="8 9" id="KW-0012">Acyltransferase</keyword>
<dbReference type="GO" id="GO:0004315">
    <property type="term" value="F:3-oxoacyl-[acyl-carrier-protein] synthase activity"/>
    <property type="evidence" value="ECO:0007669"/>
    <property type="project" value="InterPro"/>
</dbReference>
<dbReference type="GO" id="GO:0033818">
    <property type="term" value="F:beta-ketoacyl-acyl-carrier-protein synthase III activity"/>
    <property type="evidence" value="ECO:0007669"/>
    <property type="project" value="UniProtKB-UniRule"/>
</dbReference>
<dbReference type="NCBIfam" id="NF006829">
    <property type="entry name" value="PRK09352.1"/>
    <property type="match status" value="1"/>
</dbReference>
<protein>
    <recommendedName>
        <fullName evidence="9">Beta-ketoacyl-[acyl-carrier-protein] synthase III</fullName>
        <shortName evidence="9">Beta-ketoacyl-ACP synthase III</shortName>
        <shortName evidence="9">KAS III</shortName>
        <ecNumber evidence="9">2.3.1.180</ecNumber>
    </recommendedName>
    <alternativeName>
        <fullName evidence="9">3-oxoacyl-[acyl-carrier-protein] synthase 3</fullName>
    </alternativeName>
    <alternativeName>
        <fullName evidence="9">3-oxoacyl-[acyl-carrier-protein] synthase III</fullName>
    </alternativeName>
</protein>
<comment type="pathway">
    <text evidence="9">Lipid metabolism; fatty acid biosynthesis.</text>
</comment>
<organism evidence="12 13">
    <name type="scientific">Actinomadura spongiicola</name>
    <dbReference type="NCBI Taxonomy" id="2303421"/>
    <lineage>
        <taxon>Bacteria</taxon>
        <taxon>Bacillati</taxon>
        <taxon>Actinomycetota</taxon>
        <taxon>Actinomycetes</taxon>
        <taxon>Streptosporangiales</taxon>
        <taxon>Thermomonosporaceae</taxon>
        <taxon>Actinomadura</taxon>
    </lineage>
</organism>
<keyword evidence="4 9" id="KW-0808">Transferase</keyword>
<proteinExistence type="inferred from homology"/>
<evidence type="ECO:0000256" key="5">
    <source>
        <dbReference type="ARBA" id="ARBA00022832"/>
    </source>
</evidence>
<evidence type="ECO:0000256" key="4">
    <source>
        <dbReference type="ARBA" id="ARBA00022679"/>
    </source>
</evidence>
<keyword evidence="3 9" id="KW-0444">Lipid biosynthesis</keyword>
<evidence type="ECO:0000313" key="13">
    <source>
        <dbReference type="Proteomes" id="UP000262882"/>
    </source>
</evidence>
<dbReference type="GO" id="GO:0005737">
    <property type="term" value="C:cytoplasm"/>
    <property type="evidence" value="ECO:0007669"/>
    <property type="project" value="UniProtKB-SubCell"/>
</dbReference>
<dbReference type="Gene3D" id="3.40.47.10">
    <property type="match status" value="1"/>
</dbReference>
<keyword evidence="5 9" id="KW-0276">Fatty acid metabolism</keyword>
<evidence type="ECO:0000256" key="6">
    <source>
        <dbReference type="ARBA" id="ARBA00023098"/>
    </source>
</evidence>
<feature type="domain" description="Beta-ketoacyl-[acyl-carrier-protein] synthase III C-terminal" evidence="10">
    <location>
        <begin position="237"/>
        <end position="326"/>
    </location>
</feature>
<dbReference type="CDD" id="cd00830">
    <property type="entry name" value="KAS_III"/>
    <property type="match status" value="1"/>
</dbReference>
<feature type="active site" evidence="9">
    <location>
        <position position="283"/>
    </location>
</feature>
<name>A0A372GA35_9ACTN</name>
<evidence type="ECO:0000256" key="7">
    <source>
        <dbReference type="ARBA" id="ARBA00023160"/>
    </source>
</evidence>
<comment type="subcellular location">
    <subcellularLocation>
        <location evidence="9">Cytoplasm</location>
    </subcellularLocation>
</comment>
<dbReference type="UniPathway" id="UPA00094"/>
<dbReference type="AlphaFoldDB" id="A0A372GA35"/>
<feature type="domain" description="Beta-ketoacyl-[acyl-carrier-protein] synthase III N-terminal" evidence="11">
    <location>
        <begin position="105"/>
        <end position="185"/>
    </location>
</feature>
<dbReference type="RefSeq" id="WP_117403392.1">
    <property type="nucleotide sequence ID" value="NZ_QVNQ01000010.1"/>
</dbReference>
<evidence type="ECO:0000256" key="3">
    <source>
        <dbReference type="ARBA" id="ARBA00022516"/>
    </source>
</evidence>
<dbReference type="Proteomes" id="UP000262882">
    <property type="component" value="Unassembled WGS sequence"/>
</dbReference>
<dbReference type="GO" id="GO:0044550">
    <property type="term" value="P:secondary metabolite biosynthetic process"/>
    <property type="evidence" value="ECO:0007669"/>
    <property type="project" value="TreeGrafter"/>
</dbReference>
<gene>
    <name evidence="9" type="primary">fabH</name>
    <name evidence="12" type="ORF">D0T12_28715</name>
</gene>
<dbReference type="PANTHER" id="PTHR34069:SF2">
    <property type="entry name" value="BETA-KETOACYL-[ACYL-CARRIER-PROTEIN] SYNTHASE III"/>
    <property type="match status" value="1"/>
</dbReference>
<dbReference type="Pfam" id="PF08545">
    <property type="entry name" value="ACP_syn_III"/>
    <property type="match status" value="1"/>
</dbReference>
<evidence type="ECO:0000256" key="2">
    <source>
        <dbReference type="ARBA" id="ARBA00022490"/>
    </source>
</evidence>
<dbReference type="EC" id="2.3.1.180" evidence="9"/>
<dbReference type="Pfam" id="PF08541">
    <property type="entry name" value="ACP_syn_III_C"/>
    <property type="match status" value="1"/>
</dbReference>
<evidence type="ECO:0000259" key="10">
    <source>
        <dbReference type="Pfam" id="PF08541"/>
    </source>
</evidence>
<dbReference type="HAMAP" id="MF_01815">
    <property type="entry name" value="FabH"/>
    <property type="match status" value="1"/>
</dbReference>
<dbReference type="SUPFAM" id="SSF53901">
    <property type="entry name" value="Thiolase-like"/>
    <property type="match status" value="1"/>
</dbReference>
<evidence type="ECO:0000256" key="1">
    <source>
        <dbReference type="ARBA" id="ARBA00008642"/>
    </source>
</evidence>
<evidence type="ECO:0000313" key="12">
    <source>
        <dbReference type="EMBL" id="RFS82221.1"/>
    </source>
</evidence>
<keyword evidence="6 9" id="KW-0443">Lipid metabolism</keyword>